<reference evidence="2" key="1">
    <citation type="submission" date="2021-05" db="EMBL/GenBank/DDBJ databases">
        <authorList>
            <person name="Alioto T."/>
            <person name="Alioto T."/>
            <person name="Gomez Garrido J."/>
        </authorList>
    </citation>
    <scope>NUCLEOTIDE SEQUENCE</scope>
</reference>
<evidence type="ECO:0000313" key="2">
    <source>
        <dbReference type="EMBL" id="CAG6468479.1"/>
    </source>
</evidence>
<dbReference type="AlphaFoldDB" id="A0A8D8FFR9"/>
<sequence length="127" mass="14024">MDSRGGGAAGNGGGGCWGSSCCWCTFPSGPRRARRDRSTRRSAARRPSRRRTRTFGGPRSSCCFRSSCSDRWGCPVGGRLRRPLEIGVASWWPGRPLLVPVPPWRCRRFRCSGIAGTRARRPGRSAW</sequence>
<accession>A0A8D8FFR9</accession>
<protein>
    <submittedName>
        <fullName evidence="2">(northern house mosquito) hypothetical protein</fullName>
    </submittedName>
</protein>
<feature type="compositionally biased region" description="Basic residues" evidence="1">
    <location>
        <begin position="31"/>
        <end position="53"/>
    </location>
</feature>
<dbReference type="EMBL" id="HBUE01060734">
    <property type="protein sequence ID" value="CAG6468479.1"/>
    <property type="molecule type" value="Transcribed_RNA"/>
</dbReference>
<name>A0A8D8FFR9_CULPI</name>
<dbReference type="PROSITE" id="PS51257">
    <property type="entry name" value="PROKAR_LIPOPROTEIN"/>
    <property type="match status" value="1"/>
</dbReference>
<proteinExistence type="predicted"/>
<organism evidence="2">
    <name type="scientific">Culex pipiens</name>
    <name type="common">House mosquito</name>
    <dbReference type="NCBI Taxonomy" id="7175"/>
    <lineage>
        <taxon>Eukaryota</taxon>
        <taxon>Metazoa</taxon>
        <taxon>Ecdysozoa</taxon>
        <taxon>Arthropoda</taxon>
        <taxon>Hexapoda</taxon>
        <taxon>Insecta</taxon>
        <taxon>Pterygota</taxon>
        <taxon>Neoptera</taxon>
        <taxon>Endopterygota</taxon>
        <taxon>Diptera</taxon>
        <taxon>Nematocera</taxon>
        <taxon>Culicoidea</taxon>
        <taxon>Culicidae</taxon>
        <taxon>Culicinae</taxon>
        <taxon>Culicini</taxon>
        <taxon>Culex</taxon>
        <taxon>Culex</taxon>
    </lineage>
</organism>
<feature type="region of interest" description="Disordered" evidence="1">
    <location>
        <begin position="29"/>
        <end position="59"/>
    </location>
</feature>
<evidence type="ECO:0000256" key="1">
    <source>
        <dbReference type="SAM" id="MobiDB-lite"/>
    </source>
</evidence>